<dbReference type="InterPro" id="IPR036259">
    <property type="entry name" value="MFS_trans_sf"/>
</dbReference>
<feature type="transmembrane region" description="Helical" evidence="9">
    <location>
        <begin position="117"/>
        <end position="135"/>
    </location>
</feature>
<evidence type="ECO:0000313" key="11">
    <source>
        <dbReference type="Proteomes" id="UP000194911"/>
    </source>
</evidence>
<proteinExistence type="predicted"/>
<dbReference type="InterPro" id="IPR039672">
    <property type="entry name" value="MFS_2"/>
</dbReference>
<dbReference type="NCBIfam" id="TIGR00792">
    <property type="entry name" value="gph"/>
    <property type="match status" value="1"/>
</dbReference>
<comment type="subcellular location">
    <subcellularLocation>
        <location evidence="1">Cell membrane</location>
        <topology evidence="1">Multi-pass membrane protein</topology>
    </subcellularLocation>
</comment>
<feature type="transmembrane region" description="Helical" evidence="9">
    <location>
        <begin position="198"/>
        <end position="219"/>
    </location>
</feature>
<feature type="transmembrane region" description="Helical" evidence="9">
    <location>
        <begin position="160"/>
        <end position="186"/>
    </location>
</feature>
<evidence type="ECO:0000256" key="7">
    <source>
        <dbReference type="ARBA" id="ARBA00022989"/>
    </source>
</evidence>
<keyword evidence="8 9" id="KW-0472">Membrane</keyword>
<keyword evidence="3" id="KW-1003">Cell membrane</keyword>
<feature type="transmembrane region" description="Helical" evidence="9">
    <location>
        <begin position="338"/>
        <end position="361"/>
    </location>
</feature>
<keyword evidence="2" id="KW-0813">Transport</keyword>
<comment type="caution">
    <text evidence="10">The sequence shown here is derived from an EMBL/GenBank/DDBJ whole genome shotgun (WGS) entry which is preliminary data.</text>
</comment>
<dbReference type="GO" id="GO:0008643">
    <property type="term" value="P:carbohydrate transport"/>
    <property type="evidence" value="ECO:0007669"/>
    <property type="project" value="InterPro"/>
</dbReference>
<organism evidence="10 11">
    <name type="scientific">Bacillus thuringiensis serovar vazensis</name>
    <dbReference type="NCBI Taxonomy" id="180867"/>
    <lineage>
        <taxon>Bacteria</taxon>
        <taxon>Bacillati</taxon>
        <taxon>Bacillota</taxon>
        <taxon>Bacilli</taxon>
        <taxon>Bacillales</taxon>
        <taxon>Bacillaceae</taxon>
        <taxon>Bacillus</taxon>
        <taxon>Bacillus cereus group</taxon>
    </lineage>
</organism>
<keyword evidence="7 9" id="KW-1133">Transmembrane helix</keyword>
<dbReference type="PANTHER" id="PTHR11328">
    <property type="entry name" value="MAJOR FACILITATOR SUPERFAMILY DOMAIN-CONTAINING PROTEIN"/>
    <property type="match status" value="1"/>
</dbReference>
<reference evidence="10 11" key="1">
    <citation type="submission" date="2016-10" db="EMBL/GenBank/DDBJ databases">
        <title>Comparative genomics of Bacillus thuringiensis reveals a path to pathogens against multiple invertebrate hosts.</title>
        <authorList>
            <person name="Zheng J."/>
            <person name="Gao Q."/>
            <person name="Liu H."/>
            <person name="Peng D."/>
            <person name="Ruan L."/>
            <person name="Sun M."/>
        </authorList>
    </citation>
    <scope>NUCLEOTIDE SEQUENCE [LARGE SCALE GENOMIC DNA]</scope>
    <source>
        <strain evidence="10">BGSC 4CE1</strain>
    </source>
</reference>
<gene>
    <name evidence="10" type="ORF">BK749_14320</name>
</gene>
<keyword evidence="6" id="KW-0769">Symport</keyword>
<dbReference type="InterPro" id="IPR018043">
    <property type="entry name" value="Na/Gal_symport_CS"/>
</dbReference>
<evidence type="ECO:0000256" key="9">
    <source>
        <dbReference type="SAM" id="Phobius"/>
    </source>
</evidence>
<dbReference type="GO" id="GO:0005886">
    <property type="term" value="C:plasma membrane"/>
    <property type="evidence" value="ECO:0007669"/>
    <property type="project" value="UniProtKB-SubCell"/>
</dbReference>
<evidence type="ECO:0000313" key="10">
    <source>
        <dbReference type="EMBL" id="OTY75198.1"/>
    </source>
</evidence>
<feature type="transmembrane region" description="Helical" evidence="9">
    <location>
        <begin position="88"/>
        <end position="111"/>
    </location>
</feature>
<dbReference type="Gene3D" id="1.20.1250.20">
    <property type="entry name" value="MFS general substrate transporter like domains"/>
    <property type="match status" value="1"/>
</dbReference>
<dbReference type="SUPFAM" id="SSF103473">
    <property type="entry name" value="MFS general substrate transporter"/>
    <property type="match status" value="1"/>
</dbReference>
<dbReference type="PROSITE" id="PS00872">
    <property type="entry name" value="NA_GALACTOSIDE_SYMP"/>
    <property type="match status" value="1"/>
</dbReference>
<keyword evidence="4" id="KW-0762">Sugar transport</keyword>
<evidence type="ECO:0000256" key="5">
    <source>
        <dbReference type="ARBA" id="ARBA00022692"/>
    </source>
</evidence>
<feature type="transmembrane region" description="Helical" evidence="9">
    <location>
        <begin position="46"/>
        <end position="67"/>
    </location>
</feature>
<dbReference type="AlphaFoldDB" id="A0A243CVS4"/>
<evidence type="ECO:0000256" key="4">
    <source>
        <dbReference type="ARBA" id="ARBA00022597"/>
    </source>
</evidence>
<evidence type="ECO:0000256" key="3">
    <source>
        <dbReference type="ARBA" id="ARBA00022475"/>
    </source>
</evidence>
<dbReference type="RefSeq" id="WP_000358634.1">
    <property type="nucleotide sequence ID" value="NZ_NFDQ01000057.1"/>
</dbReference>
<accession>A0A243CVS4</accession>
<dbReference type="GO" id="GO:0015293">
    <property type="term" value="F:symporter activity"/>
    <property type="evidence" value="ECO:0007669"/>
    <property type="project" value="UniProtKB-KW"/>
</dbReference>
<dbReference type="EMBL" id="NFDQ01000057">
    <property type="protein sequence ID" value="OTY75198.1"/>
    <property type="molecule type" value="Genomic_DNA"/>
</dbReference>
<dbReference type="Proteomes" id="UP000194911">
    <property type="component" value="Unassembled WGS sequence"/>
</dbReference>
<dbReference type="PANTHER" id="PTHR11328:SF36">
    <property type="entry name" value="MELIBIOSE PERMEASE"/>
    <property type="match status" value="1"/>
</dbReference>
<keyword evidence="5 9" id="KW-0812">Transmembrane</keyword>
<evidence type="ECO:0000256" key="2">
    <source>
        <dbReference type="ARBA" id="ARBA00022448"/>
    </source>
</evidence>
<sequence length="488" mass="53410">MDKKLKQRVSYALGAFGHDIFYVTLSTYFMVFVTSAMFTGADKATAGRMIGIVTSLIVVIRLVEIIFDPIIGGIIDNTKTRFGKFKPWLVVGGLVSSILLVCIFTNFFGLAIHNTTLFIILFAIVYILLDSFYSFKDIAFWSMIPALSTKTKEREKLATFARLGSSLGANGTTLAVVPIVTFFTFLMTGEHSQGASGWFWFGLIAAFISGGTAIIAAFGTKENESVIRQQQEKATLKDIFKAVAKNDQLMWLALSYIAYAIANVATTAVLFFYFKYILGNSGEFWIVGLIAAVLGLIAVPLFPTLTKLISRRFVYIGGIVMMLFAYVCFTLAGTSLPVVIVGLVFFYFPQQLIFLSALMTITDSVEYGQWKNGTRNEAVTLSIRPLLDKIAGALSNGIVGFVAVASGMTGNATAADITVNGVSTFHLYAFYLPAVLMIFSAIIFAWKITLTEKKHVQIVKELEARLNHGEKAAEDFNSSAALAHSHSK</sequence>
<feature type="transmembrane region" description="Helical" evidence="9">
    <location>
        <begin position="314"/>
        <end position="332"/>
    </location>
</feature>
<feature type="transmembrane region" description="Helical" evidence="9">
    <location>
        <begin position="428"/>
        <end position="446"/>
    </location>
</feature>
<dbReference type="CDD" id="cd17332">
    <property type="entry name" value="MFS_MelB_like"/>
    <property type="match status" value="1"/>
</dbReference>
<evidence type="ECO:0000256" key="8">
    <source>
        <dbReference type="ARBA" id="ARBA00023136"/>
    </source>
</evidence>
<dbReference type="InterPro" id="IPR001927">
    <property type="entry name" value="Na/Gal_symport"/>
</dbReference>
<feature type="transmembrane region" description="Helical" evidence="9">
    <location>
        <begin position="20"/>
        <end position="40"/>
    </location>
</feature>
<dbReference type="Pfam" id="PF13347">
    <property type="entry name" value="MFS_2"/>
    <property type="match status" value="1"/>
</dbReference>
<feature type="transmembrane region" description="Helical" evidence="9">
    <location>
        <begin position="249"/>
        <end position="272"/>
    </location>
</feature>
<feature type="transmembrane region" description="Helical" evidence="9">
    <location>
        <begin position="390"/>
        <end position="408"/>
    </location>
</feature>
<evidence type="ECO:0000256" key="1">
    <source>
        <dbReference type="ARBA" id="ARBA00004651"/>
    </source>
</evidence>
<name>A0A243CVS4_BACTU</name>
<feature type="transmembrane region" description="Helical" evidence="9">
    <location>
        <begin position="284"/>
        <end position="302"/>
    </location>
</feature>
<dbReference type="GO" id="GO:0006814">
    <property type="term" value="P:sodium ion transport"/>
    <property type="evidence" value="ECO:0007669"/>
    <property type="project" value="InterPro"/>
</dbReference>
<evidence type="ECO:0000256" key="6">
    <source>
        <dbReference type="ARBA" id="ARBA00022847"/>
    </source>
</evidence>
<protein>
    <submittedName>
        <fullName evidence="10">MFS transporter</fullName>
    </submittedName>
</protein>